<comment type="caution">
    <text evidence="1">The sequence shown here is derived from an EMBL/GenBank/DDBJ whole genome shotgun (WGS) entry which is preliminary data.</text>
</comment>
<dbReference type="EMBL" id="SRYG01000023">
    <property type="protein sequence ID" value="TGY65095.1"/>
    <property type="molecule type" value="Genomic_DNA"/>
</dbReference>
<accession>A0AC61R5N4</accession>
<evidence type="ECO:0000313" key="2">
    <source>
        <dbReference type="Proteomes" id="UP000308836"/>
    </source>
</evidence>
<reference evidence="1" key="1">
    <citation type="submission" date="2019-04" db="EMBL/GenBank/DDBJ databases">
        <title>Microbes associate with the intestines of laboratory mice.</title>
        <authorList>
            <person name="Navarre W."/>
            <person name="Wong E."/>
            <person name="Huang K."/>
            <person name="Tropini C."/>
            <person name="Ng K."/>
            <person name="Yu B."/>
        </authorList>
    </citation>
    <scope>NUCLEOTIDE SEQUENCE</scope>
    <source>
        <strain evidence="1">NM09_H32</strain>
    </source>
</reference>
<sequence>MDKTKSSTIHLTVIRNDDFLSPYWADRPVISGEAASILDNLIQTVPQNNLKHLQIDIASDGIDAKEKGIYREAIHYYYENELKNIQRKRRKNVESGLTMLAIGAGILTLHALGDYLGLRPVTSEILDIAGWVFIWQAVTQFGIERHKMNLDRVRIRALANAKIVYSKLDSQARKVMREENKKREQ</sequence>
<dbReference type="Proteomes" id="UP000308836">
    <property type="component" value="Unassembled WGS sequence"/>
</dbReference>
<proteinExistence type="predicted"/>
<evidence type="ECO:0000313" key="1">
    <source>
        <dbReference type="EMBL" id="TGY65095.1"/>
    </source>
</evidence>
<keyword evidence="2" id="KW-1185">Reference proteome</keyword>
<protein>
    <submittedName>
        <fullName evidence="1">Uncharacterized protein</fullName>
    </submittedName>
</protein>
<organism evidence="1 2">
    <name type="scientific">Dubosiella muris</name>
    <dbReference type="NCBI Taxonomy" id="3038133"/>
    <lineage>
        <taxon>Bacteria</taxon>
        <taxon>Bacillati</taxon>
        <taxon>Bacillota</taxon>
        <taxon>Erysipelotrichia</taxon>
        <taxon>Erysipelotrichales</taxon>
        <taxon>Erysipelotrichaceae</taxon>
        <taxon>Dubosiella</taxon>
    </lineage>
</organism>
<gene>
    <name evidence="1" type="ORF">E5336_10350</name>
</gene>
<name>A0AC61R5N4_9FIRM</name>